<gene>
    <name evidence="1" type="ORF">GALL_207640</name>
</gene>
<sequence>MHPELAALAAAYGIHFPEAEDFLAEHTTPGLRVGMDAQPGLVTTSNAGIPAFLSAYVDPKLIEVLVSPNKAAEILGEQRKGDWLTETALFPMVESTGETSAYGDFAENGRVGANVQFENRQSYLYQTMTEWGERELERMGLAKVDWAARLNIASAVTLNKFQNLSYFYGISGLQTYGLLNDPSLSAAITPATKAAGGTGWKAAQPQEILADIQALFAELQAQTGSVLEMDAEMTLALHAASELALMNTNQYGRSALDMIKVVFPNLRVVQAAQYLSGGVYSAQLIVREVQGQEVGYCAFNEKLRAHRLVAGASSFRQKKTQGTWGAIITFPAGIAQMTGL</sequence>
<accession>A0A1J5RNR7</accession>
<dbReference type="InterPro" id="IPR020049">
    <property type="entry name" value="Major_capsid-like"/>
</dbReference>
<protein>
    <recommendedName>
        <fullName evidence="2">DUF2184 domain-containing protein</fullName>
    </recommendedName>
</protein>
<organism evidence="1">
    <name type="scientific">mine drainage metagenome</name>
    <dbReference type="NCBI Taxonomy" id="410659"/>
    <lineage>
        <taxon>unclassified sequences</taxon>
        <taxon>metagenomes</taxon>
        <taxon>ecological metagenomes</taxon>
    </lineage>
</organism>
<dbReference type="EMBL" id="MLJW01000136">
    <property type="protein sequence ID" value="OIQ97210.1"/>
    <property type="molecule type" value="Genomic_DNA"/>
</dbReference>
<dbReference type="Pfam" id="PF09950">
    <property type="entry name" value="Major_capside"/>
    <property type="match status" value="1"/>
</dbReference>
<proteinExistence type="predicted"/>
<evidence type="ECO:0000313" key="1">
    <source>
        <dbReference type="EMBL" id="OIQ97210.1"/>
    </source>
</evidence>
<comment type="caution">
    <text evidence="1">The sequence shown here is derived from an EMBL/GenBank/DDBJ whole genome shotgun (WGS) entry which is preliminary data.</text>
</comment>
<dbReference type="AlphaFoldDB" id="A0A1J5RNR7"/>
<reference evidence="1" key="1">
    <citation type="submission" date="2016-10" db="EMBL/GenBank/DDBJ databases">
        <title>Sequence of Gallionella enrichment culture.</title>
        <authorList>
            <person name="Poehlein A."/>
            <person name="Muehling M."/>
            <person name="Daniel R."/>
        </authorList>
    </citation>
    <scope>NUCLEOTIDE SEQUENCE</scope>
</reference>
<evidence type="ECO:0008006" key="2">
    <source>
        <dbReference type="Google" id="ProtNLM"/>
    </source>
</evidence>
<name>A0A1J5RNR7_9ZZZZ</name>